<dbReference type="RefSeq" id="WP_337795408.1">
    <property type="nucleotide sequence ID" value="NZ_JACCAB010000001.1"/>
</dbReference>
<evidence type="ECO:0000256" key="9">
    <source>
        <dbReference type="ARBA" id="ARBA00023209"/>
    </source>
</evidence>
<evidence type="ECO:0000256" key="10">
    <source>
        <dbReference type="ARBA" id="ARBA00023264"/>
    </source>
</evidence>
<dbReference type="Gene3D" id="1.20.120.1760">
    <property type="match status" value="1"/>
</dbReference>
<keyword evidence="10" id="KW-1208">Phospholipid metabolism</keyword>
<dbReference type="GO" id="GO:0046474">
    <property type="term" value="P:glycerophospholipid biosynthetic process"/>
    <property type="evidence" value="ECO:0007669"/>
    <property type="project" value="TreeGrafter"/>
</dbReference>
<feature type="transmembrane region" description="Helical" evidence="12">
    <location>
        <begin position="42"/>
        <end position="64"/>
    </location>
</feature>
<dbReference type="GO" id="GO:0008444">
    <property type="term" value="F:CDP-diacylglycerol-glycerol-3-phosphate 3-phosphatidyltransferase activity"/>
    <property type="evidence" value="ECO:0007669"/>
    <property type="project" value="InterPro"/>
</dbReference>
<comment type="caution">
    <text evidence="13">The sequence shown here is derived from an EMBL/GenBank/DDBJ whole genome shotgun (WGS) entry which is preliminary data.</text>
</comment>
<dbReference type="InterPro" id="IPR000462">
    <property type="entry name" value="CDP-OH_P_trans"/>
</dbReference>
<dbReference type="PANTHER" id="PTHR14269">
    <property type="entry name" value="CDP-DIACYLGLYCEROL--GLYCEROL-3-PHOSPHATE 3-PHOSPHATIDYLTRANSFERASE-RELATED"/>
    <property type="match status" value="1"/>
</dbReference>
<keyword evidence="5 12" id="KW-0812">Transmembrane</keyword>
<keyword evidence="14" id="KW-1185">Reference proteome</keyword>
<keyword evidence="9" id="KW-0594">Phospholipid biosynthesis</keyword>
<dbReference type="PANTHER" id="PTHR14269:SF62">
    <property type="entry name" value="CDP-DIACYLGLYCEROL--GLYCEROL-3-PHOSPHATE 3-PHOSPHATIDYLTRANSFERASE 1, CHLOROPLASTIC"/>
    <property type="match status" value="1"/>
</dbReference>
<proteinExistence type="inferred from homology"/>
<reference evidence="13 14" key="1">
    <citation type="submission" date="2020-07" db="EMBL/GenBank/DDBJ databases">
        <title>Sequencing the genomes of 1000 actinobacteria strains.</title>
        <authorList>
            <person name="Klenk H.-P."/>
        </authorList>
    </citation>
    <scope>NUCLEOTIDE SEQUENCE [LARGE SCALE GENOMIC DNA]</scope>
    <source>
        <strain evidence="13 14">DSM 23987</strain>
    </source>
</reference>
<dbReference type="GO" id="GO:0016020">
    <property type="term" value="C:membrane"/>
    <property type="evidence" value="ECO:0007669"/>
    <property type="project" value="UniProtKB-SubCell"/>
</dbReference>
<protein>
    <submittedName>
        <fullName evidence="13">Cardiolipin synthase</fullName>
        <ecNumber evidence="13">2.7.8.41</ecNumber>
    </submittedName>
</protein>
<keyword evidence="4 11" id="KW-0808">Transferase</keyword>
<gene>
    <name evidence="13" type="ORF">BJ986_003043</name>
</gene>
<keyword evidence="3" id="KW-0444">Lipid biosynthesis</keyword>
<dbReference type="Pfam" id="PF01066">
    <property type="entry name" value="CDP-OH_P_transf"/>
    <property type="match status" value="1"/>
</dbReference>
<dbReference type="InterPro" id="IPR050324">
    <property type="entry name" value="CDP-alcohol_PTase-I"/>
</dbReference>
<dbReference type="UniPathway" id="UPA00085"/>
<evidence type="ECO:0000256" key="5">
    <source>
        <dbReference type="ARBA" id="ARBA00022692"/>
    </source>
</evidence>
<name>A0A852WTH8_9MICO</name>
<comment type="similarity">
    <text evidence="2 11">Belongs to the CDP-alcohol phosphatidyltransferase class-I family.</text>
</comment>
<feature type="transmembrane region" description="Helical" evidence="12">
    <location>
        <begin position="167"/>
        <end position="189"/>
    </location>
</feature>
<evidence type="ECO:0000256" key="4">
    <source>
        <dbReference type="ARBA" id="ARBA00022679"/>
    </source>
</evidence>
<feature type="transmembrane region" description="Helical" evidence="12">
    <location>
        <begin position="110"/>
        <end position="130"/>
    </location>
</feature>
<organism evidence="13 14">
    <name type="scientific">Pedococcus badiiscoriae</name>
    <dbReference type="NCBI Taxonomy" id="642776"/>
    <lineage>
        <taxon>Bacteria</taxon>
        <taxon>Bacillati</taxon>
        <taxon>Actinomycetota</taxon>
        <taxon>Actinomycetes</taxon>
        <taxon>Micrococcales</taxon>
        <taxon>Intrasporangiaceae</taxon>
        <taxon>Pedococcus</taxon>
    </lineage>
</organism>
<accession>A0A852WTH8</accession>
<dbReference type="PROSITE" id="PS00379">
    <property type="entry name" value="CDP_ALCOHOL_P_TRANSF"/>
    <property type="match status" value="1"/>
</dbReference>
<dbReference type="AlphaFoldDB" id="A0A852WTH8"/>
<dbReference type="InterPro" id="IPR004570">
    <property type="entry name" value="Phosphatidylglycerol_P_synth"/>
</dbReference>
<evidence type="ECO:0000256" key="6">
    <source>
        <dbReference type="ARBA" id="ARBA00022989"/>
    </source>
</evidence>
<dbReference type="EC" id="2.7.8.41" evidence="13"/>
<dbReference type="GO" id="GO:0043337">
    <property type="term" value="F:cardiolipin synthase (CMP-forming)"/>
    <property type="evidence" value="ECO:0007669"/>
    <property type="project" value="UniProtKB-EC"/>
</dbReference>
<keyword evidence="8 12" id="KW-0472">Membrane</keyword>
<evidence type="ECO:0000256" key="8">
    <source>
        <dbReference type="ARBA" id="ARBA00023136"/>
    </source>
</evidence>
<evidence type="ECO:0000256" key="7">
    <source>
        <dbReference type="ARBA" id="ARBA00023098"/>
    </source>
</evidence>
<comment type="subcellular location">
    <subcellularLocation>
        <location evidence="1">Membrane</location>
        <topology evidence="1">Multi-pass membrane protein</topology>
    </subcellularLocation>
</comment>
<evidence type="ECO:0000256" key="12">
    <source>
        <dbReference type="SAM" id="Phobius"/>
    </source>
</evidence>
<evidence type="ECO:0000313" key="13">
    <source>
        <dbReference type="EMBL" id="NYG08556.1"/>
    </source>
</evidence>
<evidence type="ECO:0000256" key="11">
    <source>
        <dbReference type="RuleBase" id="RU003750"/>
    </source>
</evidence>
<evidence type="ECO:0000313" key="14">
    <source>
        <dbReference type="Proteomes" id="UP000573599"/>
    </source>
</evidence>
<feature type="transmembrane region" description="Helical" evidence="12">
    <location>
        <begin position="142"/>
        <end position="161"/>
    </location>
</feature>
<sequence>MPARDDRGSRDGGSLVSEPVVSDRVLTLPNVLSVLRLVGVPIFLWAILAEHDIIALVTLMLSGVSDYLDGKIARRFGLESRLGQLLDPFADRLYIATTLLGLALRHIIPWWLVGVLVSREVLLAAVLWWIRRYGQTGLPVHFVGKAATFNLLYAFPLLLLGEGTSTFAHWALPIGWAFAWWGTVLYWVAGVMYIVQARQVVAAHPVPAR</sequence>
<dbReference type="InterPro" id="IPR043130">
    <property type="entry name" value="CDP-OH_PTrfase_TM_dom"/>
</dbReference>
<dbReference type="EMBL" id="JACCAB010000001">
    <property type="protein sequence ID" value="NYG08556.1"/>
    <property type="molecule type" value="Genomic_DNA"/>
</dbReference>
<dbReference type="InterPro" id="IPR048254">
    <property type="entry name" value="CDP_ALCOHOL_P_TRANSF_CS"/>
</dbReference>
<evidence type="ECO:0000256" key="3">
    <source>
        <dbReference type="ARBA" id="ARBA00022516"/>
    </source>
</evidence>
<keyword evidence="7" id="KW-0443">Lipid metabolism</keyword>
<dbReference type="PIRSF" id="PIRSF000847">
    <property type="entry name" value="Phos_ph_gly_syn"/>
    <property type="match status" value="1"/>
</dbReference>
<evidence type="ECO:0000256" key="1">
    <source>
        <dbReference type="ARBA" id="ARBA00004141"/>
    </source>
</evidence>
<dbReference type="Proteomes" id="UP000573599">
    <property type="component" value="Unassembled WGS sequence"/>
</dbReference>
<keyword evidence="6 12" id="KW-1133">Transmembrane helix</keyword>
<evidence type="ECO:0000256" key="2">
    <source>
        <dbReference type="ARBA" id="ARBA00010441"/>
    </source>
</evidence>